<protein>
    <submittedName>
        <fullName evidence="1">Uncharacterized protein</fullName>
    </submittedName>
</protein>
<dbReference type="AlphaFoldDB" id="A0A0C5XBC8"/>
<dbReference type="KEGG" id="psim:KR76_18630"/>
<dbReference type="HOGENOM" id="CLU_1188956_0_0_11"/>
<sequence>MSAIYIHEEIDILGPRRADYMTHMTSGWDAAARGERGMRCFGVWATVGSTGRWPTVVNLWELDGWEGLAANFAHELSHDTLQDPTLARWWSAAAELRSGGRDRILLPADYSPDIETLCADLPPAVCHLHEVVTLRRGTAREYLALLADEWLEPALGAGLGLTGAYRTAMVSDSEVIVLWSVPDWPRWAEIEQLLDHGPAIDRWRERTAGLVTSDQRTLVCAAPLSPLRTGRQP</sequence>
<evidence type="ECO:0000313" key="1">
    <source>
        <dbReference type="EMBL" id="AJR18585.1"/>
    </source>
</evidence>
<evidence type="ECO:0000313" key="2">
    <source>
        <dbReference type="Proteomes" id="UP000030300"/>
    </source>
</evidence>
<dbReference type="RefSeq" id="WP_038684882.1">
    <property type="nucleotide sequence ID" value="NZ_BJMC01000019.1"/>
</dbReference>
<dbReference type="EMBL" id="CP009896">
    <property type="protein sequence ID" value="AJR18585.1"/>
    <property type="molecule type" value="Genomic_DNA"/>
</dbReference>
<dbReference type="SUPFAM" id="SSF54909">
    <property type="entry name" value="Dimeric alpha+beta barrel"/>
    <property type="match status" value="1"/>
</dbReference>
<name>A0A0C5XBC8_NOCSI</name>
<dbReference type="Proteomes" id="UP000030300">
    <property type="component" value="Chromosome"/>
</dbReference>
<proteinExistence type="predicted"/>
<dbReference type="InterPro" id="IPR011008">
    <property type="entry name" value="Dimeric_a/b-barrel"/>
</dbReference>
<gene>
    <name evidence="1" type="ORF">KR76_18630</name>
</gene>
<dbReference type="OrthoDB" id="3519756at2"/>
<keyword evidence="2" id="KW-1185">Reference proteome</keyword>
<organism evidence="1 2">
    <name type="scientific">Nocardioides simplex</name>
    <name type="common">Arthrobacter simplex</name>
    <dbReference type="NCBI Taxonomy" id="2045"/>
    <lineage>
        <taxon>Bacteria</taxon>
        <taxon>Bacillati</taxon>
        <taxon>Actinomycetota</taxon>
        <taxon>Actinomycetes</taxon>
        <taxon>Propionibacteriales</taxon>
        <taxon>Nocardioidaceae</taxon>
        <taxon>Pimelobacter</taxon>
    </lineage>
</organism>
<dbReference type="Gene3D" id="3.30.70.100">
    <property type="match status" value="2"/>
</dbReference>
<dbReference type="STRING" id="2045.KR76_18630"/>
<dbReference type="GeneID" id="96610825"/>
<reference evidence="1 2" key="1">
    <citation type="journal article" date="2015" name="Genome Announc.">
        <title>Complete Genome Sequence of Steroid-Transforming Nocardioides simplex VKM Ac-2033D.</title>
        <authorList>
            <person name="Shtratnikova V.Y."/>
            <person name="Schelkunov M.I."/>
            <person name="Pekov Y.A."/>
            <person name="Fokina V.V."/>
            <person name="Logacheva M.D."/>
            <person name="Sokolov S.L."/>
            <person name="Bragin E.Y."/>
            <person name="Ashapkin V.V."/>
            <person name="Donova M.V."/>
        </authorList>
    </citation>
    <scope>NUCLEOTIDE SEQUENCE [LARGE SCALE GENOMIC DNA]</scope>
    <source>
        <strain evidence="1 2">VKM Ac-2033D</strain>
    </source>
</reference>
<accession>A0A0C5XBC8</accession>